<evidence type="ECO:0000313" key="1">
    <source>
        <dbReference type="EMBL" id="KAJ8345006.1"/>
    </source>
</evidence>
<name>A0A9Q1ETY3_SYNKA</name>
<dbReference type="AlphaFoldDB" id="A0A9Q1ETY3"/>
<dbReference type="Proteomes" id="UP001152622">
    <property type="component" value="Chromosome 12"/>
</dbReference>
<keyword evidence="2" id="KW-1185">Reference proteome</keyword>
<accession>A0A9Q1ETY3</accession>
<reference evidence="1" key="1">
    <citation type="journal article" date="2023" name="Science">
        <title>Genome structures resolve the early diversification of teleost fishes.</title>
        <authorList>
            <person name="Parey E."/>
            <person name="Louis A."/>
            <person name="Montfort J."/>
            <person name="Bouchez O."/>
            <person name="Roques C."/>
            <person name="Iampietro C."/>
            <person name="Lluch J."/>
            <person name="Castinel A."/>
            <person name="Donnadieu C."/>
            <person name="Desvignes T."/>
            <person name="Floi Bucao C."/>
            <person name="Jouanno E."/>
            <person name="Wen M."/>
            <person name="Mejri S."/>
            <person name="Dirks R."/>
            <person name="Jansen H."/>
            <person name="Henkel C."/>
            <person name="Chen W.J."/>
            <person name="Zahm M."/>
            <person name="Cabau C."/>
            <person name="Klopp C."/>
            <person name="Thompson A.W."/>
            <person name="Robinson-Rechavi M."/>
            <person name="Braasch I."/>
            <person name="Lecointre G."/>
            <person name="Bobe J."/>
            <person name="Postlethwait J.H."/>
            <person name="Berthelot C."/>
            <person name="Roest Crollius H."/>
            <person name="Guiguen Y."/>
        </authorList>
    </citation>
    <scope>NUCLEOTIDE SEQUENCE</scope>
    <source>
        <strain evidence="1">WJC10195</strain>
    </source>
</reference>
<gene>
    <name evidence="1" type="ORF">SKAU_G00291990</name>
</gene>
<sequence>MLQETSPPPSFDLRPLDLEPAVWDCPSVPLPGREGVCENDQYFSTVEVFCVSPVSRVGLRHSGGSGKLAGGKDRFH</sequence>
<dbReference type="EMBL" id="JAINUF010000012">
    <property type="protein sequence ID" value="KAJ8345006.1"/>
    <property type="molecule type" value="Genomic_DNA"/>
</dbReference>
<evidence type="ECO:0000313" key="2">
    <source>
        <dbReference type="Proteomes" id="UP001152622"/>
    </source>
</evidence>
<comment type="caution">
    <text evidence="1">The sequence shown here is derived from an EMBL/GenBank/DDBJ whole genome shotgun (WGS) entry which is preliminary data.</text>
</comment>
<organism evidence="1 2">
    <name type="scientific">Synaphobranchus kaupii</name>
    <name type="common">Kaup's arrowtooth eel</name>
    <dbReference type="NCBI Taxonomy" id="118154"/>
    <lineage>
        <taxon>Eukaryota</taxon>
        <taxon>Metazoa</taxon>
        <taxon>Chordata</taxon>
        <taxon>Craniata</taxon>
        <taxon>Vertebrata</taxon>
        <taxon>Euteleostomi</taxon>
        <taxon>Actinopterygii</taxon>
        <taxon>Neopterygii</taxon>
        <taxon>Teleostei</taxon>
        <taxon>Anguilliformes</taxon>
        <taxon>Synaphobranchidae</taxon>
        <taxon>Synaphobranchus</taxon>
    </lineage>
</organism>
<proteinExistence type="predicted"/>
<protein>
    <submittedName>
        <fullName evidence="1">Uncharacterized protein</fullName>
    </submittedName>
</protein>